<evidence type="ECO:0000313" key="3">
    <source>
        <dbReference type="Proteomes" id="UP000077266"/>
    </source>
</evidence>
<dbReference type="Pfam" id="PF14529">
    <property type="entry name" value="Exo_endo_phos_2"/>
    <property type="match status" value="1"/>
</dbReference>
<feature type="domain" description="Endonuclease/exonuclease/phosphatase" evidence="1">
    <location>
        <begin position="1"/>
        <end position="59"/>
    </location>
</feature>
<feature type="non-terminal residue" evidence="2">
    <location>
        <position position="59"/>
    </location>
</feature>
<keyword evidence="3" id="KW-1185">Reference proteome</keyword>
<name>A0A166N4X3_EXIGL</name>
<organism evidence="2 3">
    <name type="scientific">Exidia glandulosa HHB12029</name>
    <dbReference type="NCBI Taxonomy" id="1314781"/>
    <lineage>
        <taxon>Eukaryota</taxon>
        <taxon>Fungi</taxon>
        <taxon>Dikarya</taxon>
        <taxon>Basidiomycota</taxon>
        <taxon>Agaricomycotina</taxon>
        <taxon>Agaricomycetes</taxon>
        <taxon>Auriculariales</taxon>
        <taxon>Exidiaceae</taxon>
        <taxon>Exidia</taxon>
    </lineage>
</organism>
<dbReference type="InParanoid" id="A0A166N4X3"/>
<feature type="non-terminal residue" evidence="2">
    <location>
        <position position="1"/>
    </location>
</feature>
<dbReference type="OrthoDB" id="3291920at2759"/>
<dbReference type="Proteomes" id="UP000077266">
    <property type="component" value="Unassembled WGS sequence"/>
</dbReference>
<accession>A0A166N4X3</accession>
<reference evidence="2 3" key="1">
    <citation type="journal article" date="2016" name="Mol. Biol. Evol.">
        <title>Comparative Genomics of Early-Diverging Mushroom-Forming Fungi Provides Insights into the Origins of Lignocellulose Decay Capabilities.</title>
        <authorList>
            <person name="Nagy L.G."/>
            <person name="Riley R."/>
            <person name="Tritt A."/>
            <person name="Adam C."/>
            <person name="Daum C."/>
            <person name="Floudas D."/>
            <person name="Sun H."/>
            <person name="Yadav J.S."/>
            <person name="Pangilinan J."/>
            <person name="Larsson K.H."/>
            <person name="Matsuura K."/>
            <person name="Barry K."/>
            <person name="Labutti K."/>
            <person name="Kuo R."/>
            <person name="Ohm R.A."/>
            <person name="Bhattacharya S.S."/>
            <person name="Shirouzu T."/>
            <person name="Yoshinaga Y."/>
            <person name="Martin F.M."/>
            <person name="Grigoriev I.V."/>
            <person name="Hibbett D.S."/>
        </authorList>
    </citation>
    <scope>NUCLEOTIDE SEQUENCE [LARGE SCALE GENOMIC DNA]</scope>
    <source>
        <strain evidence="2 3">HHB12029</strain>
    </source>
</reference>
<dbReference type="AlphaFoldDB" id="A0A166N4X3"/>
<sequence>DFNLHHPMWESMAEEPSAQARDFVAWMQEHAFTILNEPDEPTYFSRNSTRRSVLDLTFV</sequence>
<dbReference type="SUPFAM" id="SSF56219">
    <property type="entry name" value="DNase I-like"/>
    <property type="match status" value="1"/>
</dbReference>
<dbReference type="InterPro" id="IPR005135">
    <property type="entry name" value="Endo/exonuclease/phosphatase"/>
</dbReference>
<evidence type="ECO:0000259" key="1">
    <source>
        <dbReference type="Pfam" id="PF14529"/>
    </source>
</evidence>
<protein>
    <recommendedName>
        <fullName evidence="1">Endonuclease/exonuclease/phosphatase domain-containing protein</fullName>
    </recommendedName>
</protein>
<dbReference type="EMBL" id="KV426773">
    <property type="protein sequence ID" value="KZV78757.1"/>
    <property type="molecule type" value="Genomic_DNA"/>
</dbReference>
<dbReference type="GO" id="GO:0003824">
    <property type="term" value="F:catalytic activity"/>
    <property type="evidence" value="ECO:0007669"/>
    <property type="project" value="InterPro"/>
</dbReference>
<dbReference type="InterPro" id="IPR036691">
    <property type="entry name" value="Endo/exonu/phosph_ase_sf"/>
</dbReference>
<dbReference type="Gene3D" id="3.60.10.10">
    <property type="entry name" value="Endonuclease/exonuclease/phosphatase"/>
    <property type="match status" value="1"/>
</dbReference>
<gene>
    <name evidence="2" type="ORF">EXIGLDRAFT_567154</name>
</gene>
<evidence type="ECO:0000313" key="2">
    <source>
        <dbReference type="EMBL" id="KZV78757.1"/>
    </source>
</evidence>
<proteinExistence type="predicted"/>